<comment type="subunit">
    <text evidence="4 12">Monomer.</text>
</comment>
<evidence type="ECO:0000256" key="13">
    <source>
        <dbReference type="PIRSR" id="PIRSR000724-1"/>
    </source>
</evidence>
<feature type="binding site" evidence="12 14">
    <location>
        <position position="325"/>
    </location>
    <ligand>
        <name>ATP</name>
        <dbReference type="ChEBI" id="CHEBI:30616"/>
    </ligand>
</feature>
<dbReference type="EC" id="2.7.2.3" evidence="5 12"/>
<dbReference type="OrthoDB" id="9808460at2"/>
<evidence type="ECO:0000256" key="8">
    <source>
        <dbReference type="ARBA" id="ARBA00022741"/>
    </source>
</evidence>
<dbReference type="FunFam" id="3.40.50.1260:FF:000006">
    <property type="entry name" value="Phosphoglycerate kinase"/>
    <property type="match status" value="1"/>
</dbReference>
<dbReference type="GO" id="GO:0005524">
    <property type="term" value="F:ATP binding"/>
    <property type="evidence" value="ECO:0007669"/>
    <property type="project" value="UniProtKB-KW"/>
</dbReference>
<evidence type="ECO:0000256" key="14">
    <source>
        <dbReference type="PIRSR" id="PIRSR000724-2"/>
    </source>
</evidence>
<accession>A0A9D3AX09</accession>
<keyword evidence="12" id="KW-0963">Cytoplasm</keyword>
<keyword evidence="7 12" id="KW-0808">Transferase</keyword>
<dbReference type="InterPro" id="IPR001576">
    <property type="entry name" value="Phosphoglycerate_kinase"/>
</dbReference>
<feature type="binding site" evidence="12">
    <location>
        <position position="120"/>
    </location>
    <ligand>
        <name>substrate</name>
    </ligand>
</feature>
<feature type="binding site" evidence="12 14">
    <location>
        <position position="203"/>
    </location>
    <ligand>
        <name>ATP</name>
        <dbReference type="ChEBI" id="CHEBI:30616"/>
    </ligand>
</feature>
<evidence type="ECO:0000256" key="3">
    <source>
        <dbReference type="ARBA" id="ARBA00008982"/>
    </source>
</evidence>
<dbReference type="GO" id="GO:0006096">
    <property type="term" value="P:glycolytic process"/>
    <property type="evidence" value="ECO:0007669"/>
    <property type="project" value="UniProtKB-UniRule"/>
</dbReference>
<evidence type="ECO:0000256" key="5">
    <source>
        <dbReference type="ARBA" id="ARBA00013061"/>
    </source>
</evidence>
<comment type="caution">
    <text evidence="16">The sequence shown here is derived from an EMBL/GenBank/DDBJ whole genome shotgun (WGS) entry which is preliminary data.</text>
</comment>
<dbReference type="HAMAP" id="MF_00145">
    <property type="entry name" value="Phosphoglyc_kinase"/>
    <property type="match status" value="1"/>
</dbReference>
<dbReference type="Gene3D" id="3.40.50.1260">
    <property type="entry name" value="Phosphoglycerate kinase, N-terminal domain"/>
    <property type="match status" value="2"/>
</dbReference>
<protein>
    <recommendedName>
        <fullName evidence="6 12">Phosphoglycerate kinase</fullName>
        <ecNumber evidence="5 12">2.7.2.3</ecNumber>
    </recommendedName>
</protein>
<proteinExistence type="inferred from homology"/>
<evidence type="ECO:0000256" key="6">
    <source>
        <dbReference type="ARBA" id="ARBA00016471"/>
    </source>
</evidence>
<dbReference type="CDD" id="cd00318">
    <property type="entry name" value="Phosphoglycerate_kinase"/>
    <property type="match status" value="1"/>
</dbReference>
<evidence type="ECO:0000256" key="15">
    <source>
        <dbReference type="RuleBase" id="RU000532"/>
    </source>
</evidence>
<evidence type="ECO:0000256" key="2">
    <source>
        <dbReference type="ARBA" id="ARBA00004838"/>
    </source>
</evidence>
<evidence type="ECO:0000256" key="4">
    <source>
        <dbReference type="ARBA" id="ARBA00011245"/>
    </source>
</evidence>
<dbReference type="InterPro" id="IPR036043">
    <property type="entry name" value="Phosphoglycerate_kinase_sf"/>
</dbReference>
<evidence type="ECO:0000256" key="12">
    <source>
        <dbReference type="HAMAP-Rule" id="MF_00145"/>
    </source>
</evidence>
<reference evidence="16" key="1">
    <citation type="submission" date="2016-02" db="EMBL/GenBank/DDBJ databases">
        <title>Draft Genome Sequence of Sporotomaculum syntrophicum Strain FB, a Syntrophic Benzoate Degrader.</title>
        <authorList>
            <person name="Nobu M.K."/>
            <person name="Narihiro T."/>
            <person name="Qiu Y.-L."/>
            <person name="Ohashi A."/>
            <person name="Liu W.-T."/>
            <person name="Yuji S."/>
        </authorList>
    </citation>
    <scope>NUCLEOTIDE SEQUENCE</scope>
    <source>
        <strain evidence="16">FB</strain>
    </source>
</reference>
<evidence type="ECO:0000256" key="10">
    <source>
        <dbReference type="ARBA" id="ARBA00022840"/>
    </source>
</evidence>
<dbReference type="PANTHER" id="PTHR11406:SF23">
    <property type="entry name" value="PHOSPHOGLYCERATE KINASE 1, CHLOROPLASTIC-RELATED"/>
    <property type="match status" value="1"/>
</dbReference>
<name>A0A9D3AX09_9FIRM</name>
<dbReference type="InterPro" id="IPR015911">
    <property type="entry name" value="Phosphoglycerate_kinase_CS"/>
</dbReference>
<comment type="catalytic activity">
    <reaction evidence="1 12 15">
        <text>(2R)-3-phosphoglycerate + ATP = (2R)-3-phospho-glyceroyl phosphate + ADP</text>
        <dbReference type="Rhea" id="RHEA:14801"/>
        <dbReference type="ChEBI" id="CHEBI:30616"/>
        <dbReference type="ChEBI" id="CHEBI:57604"/>
        <dbReference type="ChEBI" id="CHEBI:58272"/>
        <dbReference type="ChEBI" id="CHEBI:456216"/>
        <dbReference type="EC" id="2.7.2.3"/>
    </reaction>
</comment>
<dbReference type="PRINTS" id="PR00477">
    <property type="entry name" value="PHGLYCKINASE"/>
</dbReference>
<dbReference type="Proteomes" id="UP000798488">
    <property type="component" value="Unassembled WGS sequence"/>
</dbReference>
<dbReference type="PROSITE" id="PS00111">
    <property type="entry name" value="PGLYCERATE_KINASE"/>
    <property type="match status" value="1"/>
</dbReference>
<dbReference type="RefSeq" id="WP_161821272.1">
    <property type="nucleotide sequence ID" value="NZ_LSRS01000002.1"/>
</dbReference>
<feature type="binding site" evidence="12 13">
    <location>
        <begin position="21"/>
        <end position="23"/>
    </location>
    <ligand>
        <name>substrate</name>
    </ligand>
</feature>
<dbReference type="FunFam" id="3.40.50.1260:FF:000003">
    <property type="entry name" value="Phosphoglycerate kinase"/>
    <property type="match status" value="1"/>
</dbReference>
<feature type="binding site" evidence="12">
    <location>
        <position position="153"/>
    </location>
    <ligand>
        <name>substrate</name>
    </ligand>
</feature>
<evidence type="ECO:0000256" key="11">
    <source>
        <dbReference type="ARBA" id="ARBA00023152"/>
    </source>
</evidence>
<evidence type="ECO:0000313" key="17">
    <source>
        <dbReference type="Proteomes" id="UP000798488"/>
    </source>
</evidence>
<feature type="binding site" evidence="12 14">
    <location>
        <begin position="351"/>
        <end position="354"/>
    </location>
    <ligand>
        <name>ATP</name>
        <dbReference type="ChEBI" id="CHEBI:30616"/>
    </ligand>
</feature>
<dbReference type="PIRSF" id="PIRSF000724">
    <property type="entry name" value="Pgk"/>
    <property type="match status" value="1"/>
</dbReference>
<dbReference type="AlphaFoldDB" id="A0A9D3AX09"/>
<evidence type="ECO:0000256" key="1">
    <source>
        <dbReference type="ARBA" id="ARBA00000642"/>
    </source>
</evidence>
<sequence>MAKKTIRDVDVSGKRVLVRVDFNVPLDKNGNVADDTRIRATLPTIKYLLGEKAKVILMSHLGRPKFGEHNEIYRMDVVAECLQRLLEVTVHKADDCIGEYAQRAVKQLKEGSVLMLENLRFHPEEKKNDPEFARQLASLADVMVDDAFGMVHRAHASNYGVAQYLPVVAGLLMEKELNMLGQVLKSPKCPFVAIMGGAKVSDKITVINNLLDKVCTLLVGGGMANTFLKASGLEIGKSFLEKDKVELAGQLMQNARDKGVELILPVDVVVATEMSPDANVQIVPVNAVPIDSMILDIGPETVKKFTANLKNAATVLWNGPMGVFEIEPFASGTMEIARALADLDAITIIGGGDSASAVEKAGVADKITHVSTGGGASLAFLEGKELPGLKVIQEVDRSEIYPHYPEESVTWANPS</sequence>
<feature type="binding site" evidence="13">
    <location>
        <position position="120"/>
    </location>
    <ligand>
        <name>(2R)-3-phosphoglycerate</name>
        <dbReference type="ChEBI" id="CHEBI:58272"/>
    </ligand>
</feature>
<keyword evidence="17" id="KW-1185">Reference proteome</keyword>
<feature type="binding site" evidence="13">
    <location>
        <position position="37"/>
    </location>
    <ligand>
        <name>(2R)-3-phosphoglycerate</name>
        <dbReference type="ChEBI" id="CHEBI:58272"/>
    </ligand>
</feature>
<feature type="binding site" evidence="12 13">
    <location>
        <begin position="60"/>
        <end position="63"/>
    </location>
    <ligand>
        <name>substrate</name>
    </ligand>
</feature>
<evidence type="ECO:0000256" key="7">
    <source>
        <dbReference type="ARBA" id="ARBA00022679"/>
    </source>
</evidence>
<dbReference type="SUPFAM" id="SSF53748">
    <property type="entry name" value="Phosphoglycerate kinase"/>
    <property type="match status" value="1"/>
</dbReference>
<dbReference type="Pfam" id="PF00162">
    <property type="entry name" value="PGK"/>
    <property type="match status" value="1"/>
</dbReference>
<dbReference type="GO" id="GO:0004618">
    <property type="term" value="F:phosphoglycerate kinase activity"/>
    <property type="evidence" value="ECO:0007669"/>
    <property type="project" value="UniProtKB-UniRule"/>
</dbReference>
<comment type="caution">
    <text evidence="12">Lacks conserved residue(s) required for the propagation of feature annotation.</text>
</comment>
<evidence type="ECO:0000256" key="9">
    <source>
        <dbReference type="ARBA" id="ARBA00022777"/>
    </source>
</evidence>
<keyword evidence="10 12" id="KW-0067">ATP-binding</keyword>
<keyword evidence="9 12" id="KW-0418">Kinase</keyword>
<comment type="pathway">
    <text evidence="2 12">Carbohydrate degradation; glycolysis; pyruvate from D-glyceraldehyde 3-phosphate: step 2/5.</text>
</comment>
<dbReference type="GO" id="GO:0043531">
    <property type="term" value="F:ADP binding"/>
    <property type="evidence" value="ECO:0007669"/>
    <property type="project" value="TreeGrafter"/>
</dbReference>
<dbReference type="GO" id="GO:0005829">
    <property type="term" value="C:cytosol"/>
    <property type="evidence" value="ECO:0007669"/>
    <property type="project" value="TreeGrafter"/>
</dbReference>
<organism evidence="16 17">
    <name type="scientific">Sporotomaculum syntrophicum</name>
    <dbReference type="NCBI Taxonomy" id="182264"/>
    <lineage>
        <taxon>Bacteria</taxon>
        <taxon>Bacillati</taxon>
        <taxon>Bacillota</taxon>
        <taxon>Clostridia</taxon>
        <taxon>Eubacteriales</taxon>
        <taxon>Desulfallaceae</taxon>
        <taxon>Sporotomaculum</taxon>
    </lineage>
</organism>
<dbReference type="EMBL" id="LSRS01000002">
    <property type="protein sequence ID" value="KAF1086140.1"/>
    <property type="molecule type" value="Genomic_DNA"/>
</dbReference>
<dbReference type="PANTHER" id="PTHR11406">
    <property type="entry name" value="PHOSPHOGLYCERATE KINASE"/>
    <property type="match status" value="1"/>
</dbReference>
<keyword evidence="11 12" id="KW-0324">Glycolysis</keyword>
<gene>
    <name evidence="12 16" type="primary">pgk</name>
    <name evidence="16" type="ORF">SPSYN_00879</name>
</gene>
<dbReference type="GO" id="GO:0006094">
    <property type="term" value="P:gluconeogenesis"/>
    <property type="evidence" value="ECO:0007669"/>
    <property type="project" value="TreeGrafter"/>
</dbReference>
<keyword evidence="8 12" id="KW-0547">Nucleotide-binding</keyword>
<feature type="binding site" evidence="12">
    <location>
        <position position="37"/>
    </location>
    <ligand>
        <name>substrate</name>
    </ligand>
</feature>
<dbReference type="InterPro" id="IPR015824">
    <property type="entry name" value="Phosphoglycerate_kinase_N"/>
</dbReference>
<evidence type="ECO:0000313" key="16">
    <source>
        <dbReference type="EMBL" id="KAF1086140.1"/>
    </source>
</evidence>
<comment type="similarity">
    <text evidence="3 12 15">Belongs to the phosphoglycerate kinase family.</text>
</comment>
<comment type="subcellular location">
    <subcellularLocation>
        <location evidence="12">Cytoplasm</location>
    </subcellularLocation>
</comment>
<feature type="binding site" evidence="13">
    <location>
        <position position="153"/>
    </location>
    <ligand>
        <name>(2R)-3-phosphoglycerate</name>
        <dbReference type="ChEBI" id="CHEBI:58272"/>
    </ligand>
</feature>